<gene>
    <name evidence="2" type="ORF">SULPSESMR1_02223</name>
</gene>
<dbReference type="InterPro" id="IPR016181">
    <property type="entry name" value="Acyl_CoA_acyltransferase"/>
</dbReference>
<dbReference type="AlphaFoldDB" id="A0A221K214"/>
<protein>
    <submittedName>
        <fullName evidence="2">Putative acetyltransferase</fullName>
    </submittedName>
</protein>
<dbReference type="OrthoDB" id="9797417at2"/>
<dbReference type="Pfam" id="PF13508">
    <property type="entry name" value="Acetyltransf_7"/>
    <property type="match status" value="1"/>
</dbReference>
<feature type="domain" description="N-acetyltransferase" evidence="1">
    <location>
        <begin position="7"/>
        <end position="147"/>
    </location>
</feature>
<dbReference type="Proteomes" id="UP000199754">
    <property type="component" value="Chromosome"/>
</dbReference>
<dbReference type="KEGG" id="spse:SULPSESMR1_02223"/>
<dbReference type="PROSITE" id="PS51186">
    <property type="entry name" value="GNAT"/>
    <property type="match status" value="1"/>
</dbReference>
<reference evidence="2 3" key="1">
    <citation type="submission" date="2017-07" db="EMBL/GenBank/DDBJ databases">
        <title>Genome Sequence of Sulfitobacter pseudonitzschiae Strain SMR1 Isolated from a culture of the Diatom Skeletonema marinoi.</title>
        <authorList>
            <person name="Topel M."/>
            <person name="Pinder M.I.M."/>
            <person name="Johansson O.N."/>
            <person name="Kourtchenko O."/>
            <person name="Godhe A."/>
            <person name="Clarke A.K."/>
        </authorList>
    </citation>
    <scope>NUCLEOTIDE SEQUENCE [LARGE SCALE GENOMIC DNA]</scope>
    <source>
        <strain evidence="2 3">SMR1</strain>
    </source>
</reference>
<dbReference type="GO" id="GO:0016747">
    <property type="term" value="F:acyltransferase activity, transferring groups other than amino-acyl groups"/>
    <property type="evidence" value="ECO:0007669"/>
    <property type="project" value="InterPro"/>
</dbReference>
<keyword evidence="3" id="KW-1185">Reference proteome</keyword>
<evidence type="ECO:0000313" key="2">
    <source>
        <dbReference type="EMBL" id="ASM73024.1"/>
    </source>
</evidence>
<dbReference type="Gene3D" id="3.40.630.30">
    <property type="match status" value="1"/>
</dbReference>
<dbReference type="EMBL" id="CP022415">
    <property type="protein sequence ID" value="ASM73024.1"/>
    <property type="molecule type" value="Genomic_DNA"/>
</dbReference>
<proteinExistence type="predicted"/>
<accession>A0A221K214</accession>
<dbReference type="STRING" id="1402135.SAMN05444149_102596"/>
<organism evidence="2 3">
    <name type="scientific">Pseudosulfitobacter pseudonitzschiae</name>
    <dbReference type="NCBI Taxonomy" id="1402135"/>
    <lineage>
        <taxon>Bacteria</taxon>
        <taxon>Pseudomonadati</taxon>
        <taxon>Pseudomonadota</taxon>
        <taxon>Alphaproteobacteria</taxon>
        <taxon>Rhodobacterales</taxon>
        <taxon>Roseobacteraceae</taxon>
        <taxon>Pseudosulfitobacter</taxon>
    </lineage>
</organism>
<dbReference type="InterPro" id="IPR000182">
    <property type="entry name" value="GNAT_dom"/>
</dbReference>
<dbReference type="SUPFAM" id="SSF55729">
    <property type="entry name" value="Acyl-CoA N-acyltransferases (Nat)"/>
    <property type="match status" value="1"/>
</dbReference>
<name>A0A221K214_9RHOB</name>
<evidence type="ECO:0000259" key="1">
    <source>
        <dbReference type="PROSITE" id="PS51186"/>
    </source>
</evidence>
<dbReference type="CDD" id="cd04301">
    <property type="entry name" value="NAT_SF"/>
    <property type="match status" value="1"/>
</dbReference>
<keyword evidence="2" id="KW-0808">Transferase</keyword>
<dbReference type="RefSeq" id="WP_089420859.1">
    <property type="nucleotide sequence ID" value="NZ_CP022415.1"/>
</dbReference>
<evidence type="ECO:0000313" key="3">
    <source>
        <dbReference type="Proteomes" id="UP000199754"/>
    </source>
</evidence>
<sequence length="151" mass="16258">MNAVQICAARSLDAGTVGAILGANVDATPWLPRVHSRAEEIMFVADMIDAGWVTTARTDAGVVGFLALQYTEIQGLYVAPEVQNRAVGTALLDHAKACSTRLGLWSFTANTGANRFYERAGFCAVRHTDGAGNDVGLPDVRYEWRADKETL</sequence>